<evidence type="ECO:0008006" key="2">
    <source>
        <dbReference type="Google" id="ProtNLM"/>
    </source>
</evidence>
<name>X1U964_9ZZZZ</name>
<comment type="caution">
    <text evidence="1">The sequence shown here is derived from an EMBL/GenBank/DDBJ whole genome shotgun (WGS) entry which is preliminary data.</text>
</comment>
<dbReference type="InterPro" id="IPR019734">
    <property type="entry name" value="TPR_rpt"/>
</dbReference>
<dbReference type="Gene3D" id="1.25.40.10">
    <property type="entry name" value="Tetratricopeptide repeat domain"/>
    <property type="match status" value="1"/>
</dbReference>
<sequence length="63" mass="7224">MVIDNYSNSTWSDGRGIPPEAQFRIGDNYRALESWPEARAAYQLVIDNYPNSTWWDATSIPES</sequence>
<gene>
    <name evidence="1" type="ORF">S12H4_27803</name>
</gene>
<dbReference type="InterPro" id="IPR011990">
    <property type="entry name" value="TPR-like_helical_dom_sf"/>
</dbReference>
<proteinExistence type="predicted"/>
<dbReference type="Pfam" id="PF13174">
    <property type="entry name" value="TPR_6"/>
    <property type="match status" value="1"/>
</dbReference>
<feature type="non-terminal residue" evidence="1">
    <location>
        <position position="63"/>
    </location>
</feature>
<evidence type="ECO:0000313" key="1">
    <source>
        <dbReference type="EMBL" id="GAJ00147.1"/>
    </source>
</evidence>
<dbReference type="AlphaFoldDB" id="X1U964"/>
<organism evidence="1">
    <name type="scientific">marine sediment metagenome</name>
    <dbReference type="NCBI Taxonomy" id="412755"/>
    <lineage>
        <taxon>unclassified sequences</taxon>
        <taxon>metagenomes</taxon>
        <taxon>ecological metagenomes</taxon>
    </lineage>
</organism>
<protein>
    <recommendedName>
        <fullName evidence="2">Outer membrane lipoprotein BamD-like domain-containing protein</fullName>
    </recommendedName>
</protein>
<dbReference type="EMBL" id="BARW01015897">
    <property type="protein sequence ID" value="GAJ00147.1"/>
    <property type="molecule type" value="Genomic_DNA"/>
</dbReference>
<reference evidence="1" key="1">
    <citation type="journal article" date="2014" name="Front. Microbiol.">
        <title>High frequency of phylogenetically diverse reductive dehalogenase-homologous genes in deep subseafloor sedimentary metagenomes.</title>
        <authorList>
            <person name="Kawai M."/>
            <person name="Futagami T."/>
            <person name="Toyoda A."/>
            <person name="Takaki Y."/>
            <person name="Nishi S."/>
            <person name="Hori S."/>
            <person name="Arai W."/>
            <person name="Tsubouchi T."/>
            <person name="Morono Y."/>
            <person name="Uchiyama I."/>
            <person name="Ito T."/>
            <person name="Fujiyama A."/>
            <person name="Inagaki F."/>
            <person name="Takami H."/>
        </authorList>
    </citation>
    <scope>NUCLEOTIDE SEQUENCE</scope>
    <source>
        <strain evidence="1">Expedition CK06-06</strain>
    </source>
</reference>
<accession>X1U964</accession>